<dbReference type="Pfam" id="PF01522">
    <property type="entry name" value="Polysacc_deac_1"/>
    <property type="match status" value="1"/>
</dbReference>
<dbReference type="EC" id="3.-.-.-" evidence="5"/>
<dbReference type="RefSeq" id="WP_331847439.1">
    <property type="nucleotide sequence ID" value="NZ_JAZHPZ010000007.1"/>
</dbReference>
<dbReference type="SUPFAM" id="SSF88713">
    <property type="entry name" value="Glycoside hydrolase/deacetylase"/>
    <property type="match status" value="1"/>
</dbReference>
<dbReference type="InterPro" id="IPR011330">
    <property type="entry name" value="Glyco_hydro/deAcase_b/a-brl"/>
</dbReference>
<accession>A0ABU7VTX9</accession>
<sequence length="279" mass="31033">MFRQRKKTIRIAGAVCLITALFFCAFGVDTAQAAGSGLIIAPLPEKTGHPGSPDAVETGTKPLGLGELRRKYSETFKFQGPRVKQVALTFDDVPDPRFTPQVLQVLRKEGVKATFFVVGHRAKKYPELLRKIHAEGHIIGNHSFSHPVFKKRSLKQFQSEILRTEKIILGITGYRPKLIRPPYGEINEEQVRWAKQHGYTIVNWNVDSLDWKGLDQEKVVQNVLGTVGPGSIVLQHAGGGTGSNLTGTIEALPEIIHTLRAKGYHFVTVPELLNIPKYR</sequence>
<feature type="signal peptide" evidence="3">
    <location>
        <begin position="1"/>
        <end position="33"/>
    </location>
</feature>
<dbReference type="PANTHER" id="PTHR10587:SF133">
    <property type="entry name" value="CHITIN DEACETYLASE 1-RELATED"/>
    <property type="match status" value="1"/>
</dbReference>
<evidence type="ECO:0000256" key="3">
    <source>
        <dbReference type="SAM" id="SignalP"/>
    </source>
</evidence>
<evidence type="ECO:0000256" key="1">
    <source>
        <dbReference type="ARBA" id="ARBA00022723"/>
    </source>
</evidence>
<name>A0ABU7VTX9_9BACL</name>
<reference evidence="5 6" key="1">
    <citation type="submission" date="2024-02" db="EMBL/GenBank/DDBJ databases">
        <title>A nitrogen-fixing paenibacillus bacterium.</title>
        <authorList>
            <person name="Zhang W.L."/>
            <person name="Chen S.F."/>
        </authorList>
    </citation>
    <scope>NUCLEOTIDE SEQUENCE [LARGE SCALE GENOMIC DNA]</scope>
    <source>
        <strain evidence="5 6">M1</strain>
    </source>
</reference>
<evidence type="ECO:0000259" key="4">
    <source>
        <dbReference type="PROSITE" id="PS51677"/>
    </source>
</evidence>
<proteinExistence type="predicted"/>
<dbReference type="Gene3D" id="3.20.20.370">
    <property type="entry name" value="Glycoside hydrolase/deacetylase"/>
    <property type="match status" value="1"/>
</dbReference>
<dbReference type="InterPro" id="IPR050248">
    <property type="entry name" value="Polysacc_deacetylase_ArnD"/>
</dbReference>
<feature type="chain" id="PRO_5046709276" evidence="3">
    <location>
        <begin position="34"/>
        <end position="279"/>
    </location>
</feature>
<dbReference type="InterPro" id="IPR002509">
    <property type="entry name" value="NODB_dom"/>
</dbReference>
<protein>
    <submittedName>
        <fullName evidence="5">Polysaccharide deacetylase family protein</fullName>
        <ecNumber evidence="5">3.-.-.-</ecNumber>
    </submittedName>
</protein>
<keyword evidence="3" id="KW-0732">Signal</keyword>
<dbReference type="GO" id="GO:0016787">
    <property type="term" value="F:hydrolase activity"/>
    <property type="evidence" value="ECO:0007669"/>
    <property type="project" value="UniProtKB-KW"/>
</dbReference>
<dbReference type="PANTHER" id="PTHR10587">
    <property type="entry name" value="GLYCOSYL TRANSFERASE-RELATED"/>
    <property type="match status" value="1"/>
</dbReference>
<dbReference type="EMBL" id="JAZHPZ010000007">
    <property type="protein sequence ID" value="MEF2967220.1"/>
    <property type="molecule type" value="Genomic_DNA"/>
</dbReference>
<dbReference type="CDD" id="cd10917">
    <property type="entry name" value="CE4_NodB_like_6s_7s"/>
    <property type="match status" value="1"/>
</dbReference>
<keyword evidence="6" id="KW-1185">Reference proteome</keyword>
<evidence type="ECO:0000313" key="5">
    <source>
        <dbReference type="EMBL" id="MEF2967220.1"/>
    </source>
</evidence>
<dbReference type="PROSITE" id="PS51677">
    <property type="entry name" value="NODB"/>
    <property type="match status" value="1"/>
</dbReference>
<dbReference type="Proteomes" id="UP001306950">
    <property type="component" value="Unassembled WGS sequence"/>
</dbReference>
<evidence type="ECO:0000313" key="6">
    <source>
        <dbReference type="Proteomes" id="UP001306950"/>
    </source>
</evidence>
<evidence type="ECO:0000256" key="2">
    <source>
        <dbReference type="ARBA" id="ARBA00022801"/>
    </source>
</evidence>
<organism evidence="5 6">
    <name type="scientific">Paenibacillus haidiansis</name>
    <dbReference type="NCBI Taxonomy" id="1574488"/>
    <lineage>
        <taxon>Bacteria</taxon>
        <taxon>Bacillati</taxon>
        <taxon>Bacillota</taxon>
        <taxon>Bacilli</taxon>
        <taxon>Bacillales</taxon>
        <taxon>Paenibacillaceae</taxon>
        <taxon>Paenibacillus</taxon>
    </lineage>
</organism>
<keyword evidence="2 5" id="KW-0378">Hydrolase</keyword>
<feature type="domain" description="NodB homology" evidence="4">
    <location>
        <begin position="84"/>
        <end position="267"/>
    </location>
</feature>
<keyword evidence="1" id="KW-0479">Metal-binding</keyword>
<comment type="caution">
    <text evidence="5">The sequence shown here is derived from an EMBL/GenBank/DDBJ whole genome shotgun (WGS) entry which is preliminary data.</text>
</comment>
<gene>
    <name evidence="5" type="ORF">V3851_15390</name>
</gene>